<sequence>MTSKAKRYARMILLMLSLLFLSGCWSRNEVEDLAMLTGGAIDYSSEKGQEKYEGQWLIISPPSSSNSDGGASSSKSTDLVYKGEGETFMESITGLNKQLPRLQTSGHVIFTIYGENLAKTVTAKVVENFLRFPEGRPNQLLFVTKGNAGPFLQAKPVLVSNLFKQIKKQEEIALRTGVSRGVTFLEFCQWLLSPDRDPVLPQIKWNDGNKSDSLLIEGFGVFRSDKLIGWLDKDESTGYLFLTQDLKDGLMTFKFGYGSQMISYQVGASKHKIKAKLVNGKPVFRISIQTLGVIPETANFQITTKNVSEIEAAAAESVRAKALKSISKAREYDADFLGLMQHLHRHEPSAWKEVETDWRKAFREADIEVEVQAKIVGEWALTQSFDLKD</sequence>
<dbReference type="InterPro" id="IPR008844">
    <property type="entry name" value="Spore_GerAC-like"/>
</dbReference>
<evidence type="ECO:0000256" key="4">
    <source>
        <dbReference type="ARBA" id="ARBA00022729"/>
    </source>
</evidence>
<keyword evidence="4 8" id="KW-0732">Signal</keyword>
<evidence type="ECO:0000256" key="7">
    <source>
        <dbReference type="ARBA" id="ARBA00023288"/>
    </source>
</evidence>
<dbReference type="AlphaFoldDB" id="A0A857DKA9"/>
<dbReference type="PANTHER" id="PTHR35789:SF1">
    <property type="entry name" value="SPORE GERMINATION PROTEIN B3"/>
    <property type="match status" value="1"/>
</dbReference>
<keyword evidence="3" id="KW-0309">Germination</keyword>
<keyword evidence="5" id="KW-0472">Membrane</keyword>
<feature type="domain" description="Spore germination GerAC-like C-terminal" evidence="9">
    <location>
        <begin position="218"/>
        <end position="376"/>
    </location>
</feature>
<evidence type="ECO:0000313" key="12">
    <source>
        <dbReference type="Proteomes" id="UP000430508"/>
    </source>
</evidence>
<keyword evidence="7" id="KW-0449">Lipoprotein</keyword>
<evidence type="ECO:0000256" key="6">
    <source>
        <dbReference type="ARBA" id="ARBA00023139"/>
    </source>
</evidence>
<feature type="chain" id="PRO_5038754287" evidence="8">
    <location>
        <begin position="28"/>
        <end position="389"/>
    </location>
</feature>
<feature type="domain" description="Spore germination protein N-terminal" evidence="10">
    <location>
        <begin position="27"/>
        <end position="204"/>
    </location>
</feature>
<evidence type="ECO:0000259" key="9">
    <source>
        <dbReference type="Pfam" id="PF05504"/>
    </source>
</evidence>
<keyword evidence="6" id="KW-0564">Palmitate</keyword>
<reference evidence="11 12" key="1">
    <citation type="submission" date="2019-12" db="EMBL/GenBank/DDBJ databases">
        <title>Sequence classification of anaerobic respiratory reductive dehalogenases: First we see many, then we see few.</title>
        <authorList>
            <person name="Molenda O."/>
            <person name="Puentes Jacome L.A."/>
            <person name="Cao X."/>
            <person name="Nesbo C.L."/>
            <person name="Tang S."/>
            <person name="Morson N."/>
            <person name="Patron J."/>
            <person name="Lomheim L."/>
            <person name="Wishart D.S."/>
            <person name="Edwards E.A."/>
        </authorList>
    </citation>
    <scope>NUCLEOTIDE SEQUENCE [LARGE SCALE GENOMIC DNA]</scope>
    <source>
        <strain evidence="11 12">12DCA</strain>
    </source>
</reference>
<dbReference type="PANTHER" id="PTHR35789">
    <property type="entry name" value="SPORE GERMINATION PROTEIN B3"/>
    <property type="match status" value="1"/>
</dbReference>
<comment type="subcellular location">
    <subcellularLocation>
        <location evidence="1">Membrane</location>
        <topology evidence="1">Lipid-anchor</topology>
    </subcellularLocation>
</comment>
<evidence type="ECO:0000313" key="11">
    <source>
        <dbReference type="EMBL" id="QHA00889.1"/>
    </source>
</evidence>
<dbReference type="InterPro" id="IPR038501">
    <property type="entry name" value="Spore_GerAC_C_sf"/>
</dbReference>
<evidence type="ECO:0000256" key="1">
    <source>
        <dbReference type="ARBA" id="ARBA00004635"/>
    </source>
</evidence>
<name>A0A857DKA9_9FIRM</name>
<protein>
    <submittedName>
        <fullName evidence="11">Ger(X)C family spore germination protein</fullName>
    </submittedName>
</protein>
<feature type="signal peptide" evidence="8">
    <location>
        <begin position="1"/>
        <end position="27"/>
    </location>
</feature>
<comment type="similarity">
    <text evidence="2">Belongs to the GerABKC lipoprotein family.</text>
</comment>
<evidence type="ECO:0000256" key="8">
    <source>
        <dbReference type="SAM" id="SignalP"/>
    </source>
</evidence>
<dbReference type="RefSeq" id="WP_158208265.1">
    <property type="nucleotide sequence ID" value="NZ_CP046996.1"/>
</dbReference>
<dbReference type="EMBL" id="CP046996">
    <property type="protein sequence ID" value="QHA00889.1"/>
    <property type="molecule type" value="Genomic_DNA"/>
</dbReference>
<dbReference type="Gene3D" id="3.30.300.210">
    <property type="entry name" value="Nutrient germinant receptor protein C, domain 3"/>
    <property type="match status" value="1"/>
</dbReference>
<proteinExistence type="inferred from homology"/>
<accession>A0A857DKA9</accession>
<evidence type="ECO:0000256" key="3">
    <source>
        <dbReference type="ARBA" id="ARBA00022544"/>
    </source>
</evidence>
<dbReference type="Pfam" id="PF05504">
    <property type="entry name" value="Spore_GerAC"/>
    <property type="match status" value="1"/>
</dbReference>
<dbReference type="Proteomes" id="UP000430508">
    <property type="component" value="Chromosome"/>
</dbReference>
<dbReference type="NCBIfam" id="TIGR02887">
    <property type="entry name" value="spore_ger_x_C"/>
    <property type="match status" value="1"/>
</dbReference>
<evidence type="ECO:0000256" key="5">
    <source>
        <dbReference type="ARBA" id="ARBA00023136"/>
    </source>
</evidence>
<evidence type="ECO:0000256" key="2">
    <source>
        <dbReference type="ARBA" id="ARBA00007886"/>
    </source>
</evidence>
<dbReference type="Pfam" id="PF25198">
    <property type="entry name" value="Spore_GerAC_N"/>
    <property type="match status" value="1"/>
</dbReference>
<evidence type="ECO:0000259" key="10">
    <source>
        <dbReference type="Pfam" id="PF25198"/>
    </source>
</evidence>
<dbReference type="InterPro" id="IPR046953">
    <property type="entry name" value="Spore_GerAC-like_C"/>
</dbReference>
<gene>
    <name evidence="11" type="ORF">GQ588_09705</name>
</gene>
<dbReference type="GO" id="GO:0009847">
    <property type="term" value="P:spore germination"/>
    <property type="evidence" value="ECO:0007669"/>
    <property type="project" value="InterPro"/>
</dbReference>
<dbReference type="PROSITE" id="PS51257">
    <property type="entry name" value="PROKAR_LIPOPROTEIN"/>
    <property type="match status" value="1"/>
</dbReference>
<organism evidence="11 12">
    <name type="scientific">Dehalobacter restrictus</name>
    <dbReference type="NCBI Taxonomy" id="55583"/>
    <lineage>
        <taxon>Bacteria</taxon>
        <taxon>Bacillati</taxon>
        <taxon>Bacillota</taxon>
        <taxon>Clostridia</taxon>
        <taxon>Eubacteriales</taxon>
        <taxon>Desulfitobacteriaceae</taxon>
        <taxon>Dehalobacter</taxon>
    </lineage>
</organism>
<dbReference type="InterPro" id="IPR057336">
    <property type="entry name" value="GerAC_N"/>
</dbReference>
<dbReference type="GO" id="GO:0016020">
    <property type="term" value="C:membrane"/>
    <property type="evidence" value="ECO:0007669"/>
    <property type="project" value="UniProtKB-SubCell"/>
</dbReference>